<evidence type="ECO:0000256" key="13">
    <source>
        <dbReference type="ARBA" id="ARBA00023242"/>
    </source>
</evidence>
<dbReference type="PANTHER" id="PTHR23123">
    <property type="entry name" value="PHD/F-BOX CONTAINING PROTEIN"/>
    <property type="match status" value="1"/>
</dbReference>
<accession>A0AAF0JC39</accession>
<keyword evidence="9 20" id="KW-0560">Oxidoreductase</keyword>
<keyword evidence="6" id="KW-0479">Metal-binding</keyword>
<evidence type="ECO:0000256" key="17">
    <source>
        <dbReference type="SAM" id="MobiDB-lite"/>
    </source>
</evidence>
<evidence type="ECO:0000256" key="15">
    <source>
        <dbReference type="ARBA" id="ARBA00047915"/>
    </source>
</evidence>
<evidence type="ECO:0000256" key="16">
    <source>
        <dbReference type="PROSITE-ProRule" id="PRU00146"/>
    </source>
</evidence>
<keyword evidence="8" id="KW-0862">Zinc</keyword>
<dbReference type="InterPro" id="IPR050690">
    <property type="entry name" value="JHDM1_Histone_Demethylase"/>
</dbReference>
<keyword evidence="10" id="KW-0408">Iron</keyword>
<dbReference type="GeneID" id="85227348"/>
<dbReference type="PROSITE" id="PS50016">
    <property type="entry name" value="ZF_PHD_2"/>
    <property type="match status" value="1"/>
</dbReference>
<feature type="region of interest" description="Disordered" evidence="17">
    <location>
        <begin position="1"/>
        <end position="25"/>
    </location>
</feature>
<dbReference type="InterPro" id="IPR011011">
    <property type="entry name" value="Znf_FYVE_PHD"/>
</dbReference>
<dbReference type="SUPFAM" id="SSF51197">
    <property type="entry name" value="Clavaminate synthase-like"/>
    <property type="match status" value="1"/>
</dbReference>
<evidence type="ECO:0000256" key="11">
    <source>
        <dbReference type="ARBA" id="ARBA00023015"/>
    </source>
</evidence>
<dbReference type="AlphaFoldDB" id="A0AAF0JC39"/>
<reference evidence="20" key="1">
    <citation type="submission" date="2023-03" db="EMBL/GenBank/DDBJ databases">
        <title>Mating type loci evolution in Malassezia.</title>
        <authorList>
            <person name="Coelho M.A."/>
        </authorList>
    </citation>
    <scope>NUCLEOTIDE SEQUENCE</scope>
    <source>
        <strain evidence="20">CBS 9431</strain>
    </source>
</reference>
<proteinExistence type="inferred from homology"/>
<dbReference type="RefSeq" id="XP_060123606.1">
    <property type="nucleotide sequence ID" value="XM_060267623.1"/>
</dbReference>
<protein>
    <recommendedName>
        <fullName evidence="5">JmjC domain-containing histone demethylation protein 1</fullName>
        <ecNumber evidence="4">1.14.11.27</ecNumber>
    </recommendedName>
    <alternativeName>
        <fullName evidence="14">[Histone-H3]-lysine-36 demethylase 1</fullName>
    </alternativeName>
</protein>
<comment type="catalytic activity">
    <reaction evidence="15">
        <text>N(6),N(6)-dimethyl-L-lysyl(36)-[histone H3] + 2 2-oxoglutarate + 2 O2 = L-lysyl(36)-[histone H3] + 2 formaldehyde + 2 succinate + 2 CO2</text>
        <dbReference type="Rhea" id="RHEA:42032"/>
        <dbReference type="Rhea" id="RHEA-COMP:9785"/>
        <dbReference type="Rhea" id="RHEA-COMP:9787"/>
        <dbReference type="ChEBI" id="CHEBI:15379"/>
        <dbReference type="ChEBI" id="CHEBI:16526"/>
        <dbReference type="ChEBI" id="CHEBI:16810"/>
        <dbReference type="ChEBI" id="CHEBI:16842"/>
        <dbReference type="ChEBI" id="CHEBI:29969"/>
        <dbReference type="ChEBI" id="CHEBI:30031"/>
        <dbReference type="ChEBI" id="CHEBI:61976"/>
        <dbReference type="EC" id="1.14.11.27"/>
    </reaction>
</comment>
<dbReference type="Proteomes" id="UP001217754">
    <property type="component" value="Chromosome 7"/>
</dbReference>
<comment type="cofactor">
    <cofactor evidence="1">
        <name>Fe(2+)</name>
        <dbReference type="ChEBI" id="CHEBI:29033"/>
    </cofactor>
</comment>
<keyword evidence="11" id="KW-0805">Transcription regulation</keyword>
<dbReference type="Pfam" id="PF13621">
    <property type="entry name" value="Cupin_8"/>
    <property type="match status" value="1"/>
</dbReference>
<evidence type="ECO:0000256" key="6">
    <source>
        <dbReference type="ARBA" id="ARBA00022723"/>
    </source>
</evidence>
<dbReference type="InterPro" id="IPR003347">
    <property type="entry name" value="JmjC_dom"/>
</dbReference>
<evidence type="ECO:0000256" key="14">
    <source>
        <dbReference type="ARBA" id="ARBA00031083"/>
    </source>
</evidence>
<feature type="compositionally biased region" description="Basic and acidic residues" evidence="17">
    <location>
        <begin position="7"/>
        <end position="20"/>
    </location>
</feature>
<dbReference type="EC" id="1.14.11.27" evidence="4"/>
<evidence type="ECO:0000256" key="5">
    <source>
        <dbReference type="ARBA" id="ARBA00015153"/>
    </source>
</evidence>
<evidence type="ECO:0000256" key="8">
    <source>
        <dbReference type="ARBA" id="ARBA00022833"/>
    </source>
</evidence>
<feature type="domain" description="JmjC" evidence="19">
    <location>
        <begin position="232"/>
        <end position="394"/>
    </location>
</feature>
<evidence type="ECO:0000256" key="4">
    <source>
        <dbReference type="ARBA" id="ARBA00013246"/>
    </source>
</evidence>
<dbReference type="GO" id="GO:0008270">
    <property type="term" value="F:zinc ion binding"/>
    <property type="evidence" value="ECO:0007669"/>
    <property type="project" value="UniProtKB-KW"/>
</dbReference>
<dbReference type="InterPro" id="IPR001965">
    <property type="entry name" value="Znf_PHD"/>
</dbReference>
<keyword evidence="12" id="KW-0804">Transcription</keyword>
<evidence type="ECO:0000256" key="12">
    <source>
        <dbReference type="ARBA" id="ARBA00023163"/>
    </source>
</evidence>
<dbReference type="CDD" id="cd15517">
    <property type="entry name" value="PHD_TCF19_like"/>
    <property type="match status" value="1"/>
</dbReference>
<evidence type="ECO:0000313" key="21">
    <source>
        <dbReference type="Proteomes" id="UP001217754"/>
    </source>
</evidence>
<dbReference type="PROSITE" id="PS51184">
    <property type="entry name" value="JMJC"/>
    <property type="match status" value="1"/>
</dbReference>
<dbReference type="Gene3D" id="2.60.120.650">
    <property type="entry name" value="Cupin"/>
    <property type="match status" value="1"/>
</dbReference>
<dbReference type="InterPro" id="IPR041667">
    <property type="entry name" value="Cupin_8"/>
</dbReference>
<keyword evidence="21" id="KW-1185">Reference proteome</keyword>
<evidence type="ECO:0000259" key="19">
    <source>
        <dbReference type="PROSITE" id="PS51184"/>
    </source>
</evidence>
<feature type="domain" description="PHD-type" evidence="18">
    <location>
        <begin position="28"/>
        <end position="79"/>
    </location>
</feature>
<dbReference type="InterPro" id="IPR019786">
    <property type="entry name" value="Zinc_finger_PHD-type_CS"/>
</dbReference>
<dbReference type="GO" id="GO:0005634">
    <property type="term" value="C:nucleus"/>
    <property type="evidence" value="ECO:0007669"/>
    <property type="project" value="UniProtKB-SubCell"/>
</dbReference>
<evidence type="ECO:0000256" key="3">
    <source>
        <dbReference type="ARBA" id="ARBA00008037"/>
    </source>
</evidence>
<evidence type="ECO:0000256" key="10">
    <source>
        <dbReference type="ARBA" id="ARBA00023004"/>
    </source>
</evidence>
<evidence type="ECO:0000256" key="9">
    <source>
        <dbReference type="ARBA" id="ARBA00023002"/>
    </source>
</evidence>
<comment type="similarity">
    <text evidence="3">Belongs to the JHDM1 histone demethylase family.</text>
</comment>
<dbReference type="EMBL" id="CP119964">
    <property type="protein sequence ID" value="WFD40709.1"/>
    <property type="molecule type" value="Genomic_DNA"/>
</dbReference>
<dbReference type="SMART" id="SM00249">
    <property type="entry name" value="PHD"/>
    <property type="match status" value="1"/>
</dbReference>
<keyword evidence="7 16" id="KW-0863">Zinc-finger</keyword>
<sequence length="479" mass="54898">MALDARPPCKAEPLDVKQEASAEAAEEEETCPLCTPKDERDKELWVACFQCKTWFHVVCLGLDDVEAYDKWCCAPCQARGYSHKMRGPRRRSKREHATTDYAAIQEGRPPDPLRRWEEYMAHCAPLPDIARRVPASTWTREWLANDAYALDTPTIVPSSPDGVPEIRGMRAPPRTTSIRDIANWVGPETNVEVIDVRTQMSSSSWTLDDWASYFETPAAEREKLLNVISLEVTGTRMEEMVAAPAMVAESDWVERDWPRDKRPAAEDASKWPKVQRYVLMGVQGAFTDFHIDFAASYVYYHVIWGKKVFLFAPPTPANLNAYRAWTSSARQEAEWLGDSLQRLARVEIAAGETMLIPAGWIHAVHTPQDTLVIGGNFLSDFNVAMHWRLEELEIATRVPRKFRFPHLMRLAWYVAQGWSERLPMELAPRVRDGIRHLCRRLAQELETMLETDAEGQRTIPCRTMLYRILVLSYKNYTTL</sequence>
<evidence type="ECO:0000256" key="2">
    <source>
        <dbReference type="ARBA" id="ARBA00004123"/>
    </source>
</evidence>
<gene>
    <name evidence="20" type="primary">JHD1</name>
    <name evidence="20" type="ORF">MJAP1_003697</name>
</gene>
<keyword evidence="13" id="KW-0539">Nucleus</keyword>
<dbReference type="SMART" id="SM00558">
    <property type="entry name" value="JmjC"/>
    <property type="match status" value="1"/>
</dbReference>
<evidence type="ECO:0000256" key="7">
    <source>
        <dbReference type="ARBA" id="ARBA00022771"/>
    </source>
</evidence>
<dbReference type="GO" id="GO:0140680">
    <property type="term" value="F:histone H3K36me/H3K36me2 demethylase activity"/>
    <property type="evidence" value="ECO:0007669"/>
    <property type="project" value="UniProtKB-EC"/>
</dbReference>
<evidence type="ECO:0000256" key="1">
    <source>
        <dbReference type="ARBA" id="ARBA00001954"/>
    </source>
</evidence>
<evidence type="ECO:0000259" key="18">
    <source>
        <dbReference type="PROSITE" id="PS50016"/>
    </source>
</evidence>
<evidence type="ECO:0000313" key="20">
    <source>
        <dbReference type="EMBL" id="WFD40709.1"/>
    </source>
</evidence>
<dbReference type="PROSITE" id="PS01359">
    <property type="entry name" value="ZF_PHD_1"/>
    <property type="match status" value="1"/>
</dbReference>
<dbReference type="SUPFAM" id="SSF57903">
    <property type="entry name" value="FYVE/PHD zinc finger"/>
    <property type="match status" value="1"/>
</dbReference>
<organism evidence="20 21">
    <name type="scientific">Malassezia japonica</name>
    <dbReference type="NCBI Taxonomy" id="223818"/>
    <lineage>
        <taxon>Eukaryota</taxon>
        <taxon>Fungi</taxon>
        <taxon>Dikarya</taxon>
        <taxon>Basidiomycota</taxon>
        <taxon>Ustilaginomycotina</taxon>
        <taxon>Malasseziomycetes</taxon>
        <taxon>Malasseziales</taxon>
        <taxon>Malasseziaceae</taxon>
        <taxon>Malassezia</taxon>
    </lineage>
</organism>
<name>A0AAF0JC39_9BASI</name>
<dbReference type="InterPro" id="IPR019787">
    <property type="entry name" value="Znf_PHD-finger"/>
</dbReference>
<comment type="subcellular location">
    <subcellularLocation>
        <location evidence="2">Nucleus</location>
    </subcellularLocation>
</comment>